<keyword evidence="2" id="KW-0614">Plasmid</keyword>
<dbReference type="RefSeq" id="WP_024127654.1">
    <property type="nucleotide sequence ID" value="NC_023286.1"/>
</dbReference>
<proteinExistence type="predicted"/>
<accession>V9Z8I0</accession>
<gene>
    <name evidence="2" type="ORF">pFRL6_331</name>
</gene>
<evidence type="ECO:0000256" key="1">
    <source>
        <dbReference type="SAM" id="MobiDB-lite"/>
    </source>
</evidence>
<feature type="region of interest" description="Disordered" evidence="1">
    <location>
        <begin position="145"/>
        <end position="182"/>
    </location>
</feature>
<feature type="compositionally biased region" description="Basic and acidic residues" evidence="1">
    <location>
        <begin position="160"/>
        <end position="169"/>
    </location>
</feature>
<geneLocation type="plasmid" evidence="2">
    <name>pFRL6</name>
</geneLocation>
<sequence length="233" mass="25658">MTDQLIAEGFTKRQIAQILSRNSAIVSHFYTRGPRSGEAYVEGLRAVVQEVQAGGPRDVDSLKQLASQYIRRRRTKDGKLARVRTPDRVQVEHDEEWTSGLARAGRQHLASGASRILPVIEKAAEADGVIAFTVRASKGRFLIDSGDESDSPGVARHVVQRRDGTEERSYGNASGPPGARRAGFGAREWHQRVTEHNGDVTAAITDWMVETGRLAEDAQITHLELRAWKPPTG</sequence>
<evidence type="ECO:0008006" key="3">
    <source>
        <dbReference type="Google" id="ProtNLM"/>
    </source>
</evidence>
<name>V9Z8I0_9ACTN</name>
<dbReference type="EMBL" id="KF602051">
    <property type="protein sequence ID" value="AHE40418.1"/>
    <property type="molecule type" value="Genomic_DNA"/>
</dbReference>
<dbReference type="AlphaFoldDB" id="V9Z8I0"/>
<reference evidence="2" key="1">
    <citation type="submission" date="2013-09" db="EMBL/GenBank/DDBJ databases">
        <title>Complete nucleotide sequence of Streptomyces linear plasmid pFRL6.</title>
        <authorList>
            <person name="Chen Z."/>
            <person name="Fang P."/>
            <person name="Qin Z."/>
        </authorList>
    </citation>
    <scope>NUCLEOTIDE SEQUENCE</scope>
    <source>
        <plasmid evidence="2">pFRL6</plasmid>
    </source>
</reference>
<protein>
    <recommendedName>
        <fullName evidence="3">Helix-turn-helix domain containing protein</fullName>
    </recommendedName>
</protein>
<evidence type="ECO:0000313" key="2">
    <source>
        <dbReference type="EMBL" id="AHE40418.1"/>
    </source>
</evidence>
<organism evidence="2">
    <name type="scientific">Streptomyces sp. F12</name>
    <dbReference type="NCBI Taxonomy" id="1436084"/>
    <lineage>
        <taxon>Bacteria</taxon>
        <taxon>Bacillati</taxon>
        <taxon>Actinomycetota</taxon>
        <taxon>Actinomycetes</taxon>
        <taxon>Kitasatosporales</taxon>
        <taxon>Streptomycetaceae</taxon>
        <taxon>Streptomyces</taxon>
    </lineage>
</organism>